<dbReference type="Gene3D" id="3.40.190.10">
    <property type="entry name" value="Periplasmic binding protein-like II"/>
    <property type="match status" value="1"/>
</dbReference>
<name>A0A379ZSU8_SERMA</name>
<dbReference type="EMBL" id="UGYK01000002">
    <property type="protein sequence ID" value="SUI67757.1"/>
    <property type="molecule type" value="Genomic_DNA"/>
</dbReference>
<gene>
    <name evidence="2" type="ORF">NCTC10211_04275</name>
</gene>
<dbReference type="AlphaFoldDB" id="A0A379ZSU8"/>
<evidence type="ECO:0000313" key="3">
    <source>
        <dbReference type="Proteomes" id="UP000254765"/>
    </source>
</evidence>
<organism evidence="2 3">
    <name type="scientific">Serratia marcescens</name>
    <dbReference type="NCBI Taxonomy" id="615"/>
    <lineage>
        <taxon>Bacteria</taxon>
        <taxon>Pseudomonadati</taxon>
        <taxon>Pseudomonadota</taxon>
        <taxon>Gammaproteobacteria</taxon>
        <taxon>Enterobacterales</taxon>
        <taxon>Yersiniaceae</taxon>
        <taxon>Serratia</taxon>
    </lineage>
</organism>
<evidence type="ECO:0000256" key="1">
    <source>
        <dbReference type="SAM" id="MobiDB-lite"/>
    </source>
</evidence>
<accession>A0A379ZSU8</accession>
<evidence type="ECO:0000313" key="2">
    <source>
        <dbReference type="EMBL" id="SUI67757.1"/>
    </source>
</evidence>
<feature type="region of interest" description="Disordered" evidence="1">
    <location>
        <begin position="70"/>
        <end position="100"/>
    </location>
</feature>
<protein>
    <submittedName>
        <fullName evidence="2">2-aminoethylphosphonate ABC transporter substrate-binding protein</fullName>
    </submittedName>
</protein>
<feature type="compositionally biased region" description="Basic residues" evidence="1">
    <location>
        <begin position="87"/>
        <end position="100"/>
    </location>
</feature>
<sequence>MLQAFHSFGSKDAGFDYLGKLQNNNVGPSASTGKLTALVNKGELLVANGDLQMKSGADAQQPEREGVLASRAGRQTQHAGAALLHRPGARRAAKRQRAKN</sequence>
<reference evidence="2 3" key="1">
    <citation type="submission" date="2018-06" db="EMBL/GenBank/DDBJ databases">
        <authorList>
            <consortium name="Pathogen Informatics"/>
            <person name="Doyle S."/>
        </authorList>
    </citation>
    <scope>NUCLEOTIDE SEQUENCE [LARGE SCALE GENOMIC DNA]</scope>
    <source>
        <strain evidence="2 3">NCTC10211</strain>
    </source>
</reference>
<proteinExistence type="predicted"/>
<dbReference type="Proteomes" id="UP000254765">
    <property type="component" value="Unassembled WGS sequence"/>
</dbReference>